<comment type="caution">
    <text evidence="6">The sequence shown here is derived from an EMBL/GenBank/DDBJ whole genome shotgun (WGS) entry which is preliminary data.</text>
</comment>
<dbReference type="InterPro" id="IPR045079">
    <property type="entry name" value="Oxoprolinase-like"/>
</dbReference>
<dbReference type="PANTHER" id="PTHR11365:SF23">
    <property type="entry name" value="HYPOTHETICAL 5-OXOPROLINASE (EUROFUNG)-RELATED"/>
    <property type="match status" value="1"/>
</dbReference>
<dbReference type="InterPro" id="IPR002821">
    <property type="entry name" value="Hydantoinase_A"/>
</dbReference>
<evidence type="ECO:0000259" key="5">
    <source>
        <dbReference type="Pfam" id="PF19278"/>
    </source>
</evidence>
<gene>
    <name evidence="6" type="ORF">B0H17DRAFT_1071088</name>
</gene>
<dbReference type="GO" id="GO:0017168">
    <property type="term" value="F:5-oxoprolinase (ATP-hydrolyzing) activity"/>
    <property type="evidence" value="ECO:0007669"/>
    <property type="project" value="TreeGrafter"/>
</dbReference>
<evidence type="ECO:0000313" key="7">
    <source>
        <dbReference type="Proteomes" id="UP001221757"/>
    </source>
</evidence>
<dbReference type="InterPro" id="IPR049517">
    <property type="entry name" value="ACX-like_C"/>
</dbReference>
<feature type="domain" description="Hydantoinase/oxoprolinase N-terminal" evidence="4">
    <location>
        <begin position="11"/>
        <end position="190"/>
    </location>
</feature>
<dbReference type="InterPro" id="IPR008040">
    <property type="entry name" value="Hydant_A_N"/>
</dbReference>
<dbReference type="GO" id="GO:0005829">
    <property type="term" value="C:cytosol"/>
    <property type="evidence" value="ECO:0007669"/>
    <property type="project" value="TreeGrafter"/>
</dbReference>
<organism evidence="6 7">
    <name type="scientific">Mycena rosella</name>
    <name type="common">Pink bonnet</name>
    <name type="synonym">Agaricus rosellus</name>
    <dbReference type="NCBI Taxonomy" id="1033263"/>
    <lineage>
        <taxon>Eukaryota</taxon>
        <taxon>Fungi</taxon>
        <taxon>Dikarya</taxon>
        <taxon>Basidiomycota</taxon>
        <taxon>Agaricomycotina</taxon>
        <taxon>Agaricomycetes</taxon>
        <taxon>Agaricomycetidae</taxon>
        <taxon>Agaricales</taxon>
        <taxon>Marasmiineae</taxon>
        <taxon>Mycenaceae</taxon>
        <taxon>Mycena</taxon>
    </lineage>
</organism>
<feature type="domain" description="Acetophenone carboxylase-like C-terminal" evidence="5">
    <location>
        <begin position="509"/>
        <end position="677"/>
    </location>
</feature>
<dbReference type="Pfam" id="PF05378">
    <property type="entry name" value="Hydant_A_N"/>
    <property type="match status" value="1"/>
</dbReference>
<dbReference type="InterPro" id="IPR003692">
    <property type="entry name" value="Hydantoinase_B"/>
</dbReference>
<name>A0AAD7DBV1_MYCRO</name>
<accession>A0AAD7DBV1</accession>
<evidence type="ECO:0000256" key="1">
    <source>
        <dbReference type="ARBA" id="ARBA00010403"/>
    </source>
</evidence>
<reference evidence="6" key="1">
    <citation type="submission" date="2023-03" db="EMBL/GenBank/DDBJ databases">
        <title>Massive genome expansion in bonnet fungi (Mycena s.s.) driven by repeated elements and novel gene families across ecological guilds.</title>
        <authorList>
            <consortium name="Lawrence Berkeley National Laboratory"/>
            <person name="Harder C.B."/>
            <person name="Miyauchi S."/>
            <person name="Viragh M."/>
            <person name="Kuo A."/>
            <person name="Thoen E."/>
            <person name="Andreopoulos B."/>
            <person name="Lu D."/>
            <person name="Skrede I."/>
            <person name="Drula E."/>
            <person name="Henrissat B."/>
            <person name="Morin E."/>
            <person name="Kohler A."/>
            <person name="Barry K."/>
            <person name="LaButti K."/>
            <person name="Morin E."/>
            <person name="Salamov A."/>
            <person name="Lipzen A."/>
            <person name="Mereny Z."/>
            <person name="Hegedus B."/>
            <person name="Baldrian P."/>
            <person name="Stursova M."/>
            <person name="Weitz H."/>
            <person name="Taylor A."/>
            <person name="Grigoriev I.V."/>
            <person name="Nagy L.G."/>
            <person name="Martin F."/>
            <person name="Kauserud H."/>
        </authorList>
    </citation>
    <scope>NUCLEOTIDE SEQUENCE</scope>
    <source>
        <strain evidence="6">CBHHK067</strain>
    </source>
</reference>
<evidence type="ECO:0000313" key="6">
    <source>
        <dbReference type="EMBL" id="KAJ7686784.1"/>
    </source>
</evidence>
<feature type="domain" description="Hydantoinase A/oxoprolinase" evidence="2">
    <location>
        <begin position="212"/>
        <end position="494"/>
    </location>
</feature>
<dbReference type="Proteomes" id="UP001221757">
    <property type="component" value="Unassembled WGS sequence"/>
</dbReference>
<dbReference type="EMBL" id="JARKIE010000093">
    <property type="protein sequence ID" value="KAJ7686784.1"/>
    <property type="molecule type" value="Genomic_DNA"/>
</dbReference>
<dbReference type="Pfam" id="PF19278">
    <property type="entry name" value="Hydant_A_C"/>
    <property type="match status" value="1"/>
</dbReference>
<evidence type="ECO:0000259" key="3">
    <source>
        <dbReference type="Pfam" id="PF02538"/>
    </source>
</evidence>
<keyword evidence="7" id="KW-1185">Reference proteome</keyword>
<evidence type="ECO:0000259" key="2">
    <source>
        <dbReference type="Pfam" id="PF01968"/>
    </source>
</evidence>
<dbReference type="Pfam" id="PF02538">
    <property type="entry name" value="Hydantoinase_B"/>
    <property type="match status" value="1"/>
</dbReference>
<dbReference type="PANTHER" id="PTHR11365">
    <property type="entry name" value="5-OXOPROLINASE RELATED"/>
    <property type="match status" value="1"/>
</dbReference>
<dbReference type="GO" id="GO:0006749">
    <property type="term" value="P:glutathione metabolic process"/>
    <property type="evidence" value="ECO:0007669"/>
    <property type="project" value="TreeGrafter"/>
</dbReference>
<comment type="similarity">
    <text evidence="1">Belongs to the oxoprolinase family.</text>
</comment>
<sequence>MQQQQRSEWKLGIDVGGTFTDLTLYSAKTGEQYRAKVPSTPADQSVGVLDGVAKIRELAPNGVDLQFEVVNHGTTIATNAILEGKGARVALLVSEGYRDTLQVRRSQVPGGLAGWIVWPKPTPLVSLEMTVEVPGRIGTDGGVVRPFNEAALEKALEPLKSLAPESICVSLINSFANAEHEIATLPVIKRVFPGIPITLSSSLVPEISEFERTVTTAANAYVRPHLESYLHNLQAQLGAETPLRVLRSDGGLASVDSAKELCANLLYSGPAGGVTGAVAQVAKRTEYKSFLTVDIGGTSSDVCLIENGVPQIRRDTTIGDLTVRCPSIDVRTVGAGGGSIAHVPELSGALRVGPESAGAVPGPACYRRGGTHATVSDANAVLGYLPPALLGGTFKLDLEAAKAAIQPVADALGLDIYQAAEGIVKVSVERINGALRSISVEKGFDPRNFSLVAFGGAGGLAACYLADLLGSYPAIVPPSPGVLCALGDATTGLRSESARTFVRLLKDEHLQEVAEMCESLLAEAKAALLAQGVSGEDFVLLECEADLRYRGQATSLAVKVGSGKDLLENGFKSAAEQFAAAHKTMFTFNLDLDVEISMLRAVASEIVEEIPAVAFASGTATPDDSAKATTTRLYFEGKHYEDVQIWDRASLKAGNILQGPCIITEMDSTTLVLPTFKAEIDVVGNILMWPDEASRGPVAEDDGTVDPVTLQLVESAFLNARLEMDALITRVAMSPAMREQLDFFPMIADSQGRMIVGQFGSFLHDLLPTWGQPMLEGDVYITNDPYAVGGAISHLNDMLIIMPIYFEGELIGWASNLGHFTDLGGSCAGSMPNCAHSIYEEGVQIPVSRLYAEGVPNEAVLKIIERNCRTHDFAKADLQALVAACRIAGARICELAKRFGIKKLKAAMDAMLERNKIAVSKLIDTAIPDEPISFTDYIDDDANGLGPWRITCRMWKEAAPDVYGGKRLVFDFDETDPQSEYSINFYLSHMMLKMFASIYLLMVYDPATLANDGSYSLIDIRIPQGTILSPIRPAALSCRTHLLGRIFDVLGALFGQRNPDFLNAAGFSDSPHLFYSAWDKHGDYQQLYQIGFGGIPARPHGDGPDGHSLWPSMRSVPNEVLESKLSLRVDRYETVIDSGGAGFYRGGNGMRIDYVWLDPGEISIHDDRWLTKPWGVHGGEPGLRSTKTLVKASDGKRIILGSKVDAYPVEAGDVLEWVTWGGGGWGDALKRDPELVAKETREKLVSVEAAKNRYGVVVAAGKVDGAATEALRASVRAARGGEGYKPDMFNRGGTLKELLASCEAETGLPAPKLPSGRELRGPVVKLPHILELQKRRRAEDAVEFA</sequence>
<dbReference type="Pfam" id="PF01968">
    <property type="entry name" value="Hydantoinase_A"/>
    <property type="match status" value="1"/>
</dbReference>
<proteinExistence type="inferred from homology"/>
<protein>
    <submittedName>
        <fullName evidence="6">5-oxoprolinase</fullName>
    </submittedName>
</protein>
<feature type="domain" description="Hydantoinase B/oxoprolinase" evidence="3">
    <location>
        <begin position="706"/>
        <end position="1227"/>
    </location>
</feature>
<evidence type="ECO:0000259" key="4">
    <source>
        <dbReference type="Pfam" id="PF05378"/>
    </source>
</evidence>